<protein>
    <submittedName>
        <fullName evidence="5">M20/M25/M40 family metallo-hydrolase</fullName>
    </submittedName>
</protein>
<dbReference type="InterPro" id="IPR002933">
    <property type="entry name" value="Peptidase_M20"/>
</dbReference>
<keyword evidence="2 5" id="KW-0378">Hydrolase</keyword>
<dbReference type="GO" id="GO:0016787">
    <property type="term" value="F:hydrolase activity"/>
    <property type="evidence" value="ECO:0007669"/>
    <property type="project" value="UniProtKB-KW"/>
</dbReference>
<accession>A0A6N4QZX2</accession>
<dbReference type="Pfam" id="PF07687">
    <property type="entry name" value="M20_dimer"/>
    <property type="match status" value="1"/>
</dbReference>
<gene>
    <name evidence="5" type="ORF">EHQ83_16580</name>
</gene>
<name>A0A6N4QZX2_9LEPT</name>
<dbReference type="InterPro" id="IPR050072">
    <property type="entry name" value="Peptidase_M20A"/>
</dbReference>
<evidence type="ECO:0000256" key="2">
    <source>
        <dbReference type="ARBA" id="ARBA00022801"/>
    </source>
</evidence>
<dbReference type="InterPro" id="IPR011650">
    <property type="entry name" value="Peptidase_M20_dimer"/>
</dbReference>
<evidence type="ECO:0000313" key="5">
    <source>
        <dbReference type="EMBL" id="TGL80825.1"/>
    </source>
</evidence>
<feature type="domain" description="Peptidase M20 dimerisation" evidence="4">
    <location>
        <begin position="232"/>
        <end position="374"/>
    </location>
</feature>
<evidence type="ECO:0000313" key="6">
    <source>
        <dbReference type="Proteomes" id="UP000297613"/>
    </source>
</evidence>
<organism evidence="5 6">
    <name type="scientific">Leptospira yasudae</name>
    <dbReference type="NCBI Taxonomy" id="2202201"/>
    <lineage>
        <taxon>Bacteria</taxon>
        <taxon>Pseudomonadati</taxon>
        <taxon>Spirochaetota</taxon>
        <taxon>Spirochaetia</taxon>
        <taxon>Leptospirales</taxon>
        <taxon>Leptospiraceae</taxon>
        <taxon>Leptospira</taxon>
    </lineage>
</organism>
<dbReference type="Pfam" id="PF01546">
    <property type="entry name" value="Peptidase_M20"/>
    <property type="match status" value="1"/>
</dbReference>
<evidence type="ECO:0000256" key="3">
    <source>
        <dbReference type="ARBA" id="ARBA00022833"/>
    </source>
</evidence>
<evidence type="ECO:0000259" key="4">
    <source>
        <dbReference type="Pfam" id="PF07687"/>
    </source>
</evidence>
<keyword evidence="3" id="KW-0862">Zinc</keyword>
<comment type="cofactor">
    <cofactor evidence="1">
        <name>Zn(2+)</name>
        <dbReference type="ChEBI" id="CHEBI:29105"/>
    </cofactor>
</comment>
<reference evidence="5 6" key="1">
    <citation type="journal article" date="2019" name="PLoS Negl. Trop. Dis.">
        <title>Revisiting the worldwide diversity of Leptospira species in the environment.</title>
        <authorList>
            <person name="Vincent A.T."/>
            <person name="Schiettekatte O."/>
            <person name="Bourhy P."/>
            <person name="Veyrier F.J."/>
            <person name="Picardeau M."/>
        </authorList>
    </citation>
    <scope>NUCLEOTIDE SEQUENCE [LARGE SCALE GENOMIC DNA]</scope>
    <source>
        <strain evidence="5 6">201702445</strain>
    </source>
</reference>
<dbReference type="Proteomes" id="UP000297613">
    <property type="component" value="Unassembled WGS sequence"/>
</dbReference>
<dbReference type="Gene3D" id="3.40.630.10">
    <property type="entry name" value="Zn peptidases"/>
    <property type="match status" value="1"/>
</dbReference>
<sequence length="484" mass="53620">MNWKKIALGFLGAVALFLLYTIFITEKGIQSLTPKSKFEERDYGKLAEEASKDLQAYLRIKTVRGNEKQAALFLKSLFDKRGIKTTIFEVPGKPERASIMAEIKGSDPQGGLILTSHIDVVEADPAEWVEHPFSGIRKGDRIYGRGAVDVKGLGIMELYAFFLIHDSGIKLKKNLMYLAVSDEESRSEFGMRFLIAKHRDIFNGYEFVHNEGGVGTKDVVIKGSKIFNIQHAEKGAVWLDLESEDISGHGSTPPIQYAALSLIDFLTELKKMNEVVIIKDETASFFYQMGEVSPFPNSFVLKRSRNPLLGMILNGVIRSNKHLRAMTSNSVSITGVDTHPAGINVITSKANGTIDIRILPGFNENEIYEKVKKLGEKYRVKVTARHLEPGTTSPVDSKYFKILSGVVQQVVPGAVITPFLSPGTTDSSYLRVAGFECYGLIPALMTSEEIDGIHGKNESTTIEHLKMGIEILHKSVIEFNNASD</sequence>
<evidence type="ECO:0000256" key="1">
    <source>
        <dbReference type="ARBA" id="ARBA00001947"/>
    </source>
</evidence>
<comment type="caution">
    <text evidence="5">The sequence shown here is derived from an EMBL/GenBank/DDBJ whole genome shotgun (WGS) entry which is preliminary data.</text>
</comment>
<dbReference type="RefSeq" id="WP_135572923.1">
    <property type="nucleotide sequence ID" value="NZ_RQGK01000029.1"/>
</dbReference>
<dbReference type="PANTHER" id="PTHR43808">
    <property type="entry name" value="ACETYLORNITHINE DEACETYLASE"/>
    <property type="match status" value="1"/>
</dbReference>
<dbReference type="AlphaFoldDB" id="A0A6N4QZX2"/>
<dbReference type="SUPFAM" id="SSF53187">
    <property type="entry name" value="Zn-dependent exopeptidases"/>
    <property type="match status" value="1"/>
</dbReference>
<dbReference type="EMBL" id="RQGM01000068">
    <property type="protein sequence ID" value="TGL80825.1"/>
    <property type="molecule type" value="Genomic_DNA"/>
</dbReference>
<dbReference type="PANTHER" id="PTHR43808:SF8">
    <property type="entry name" value="PEPTIDASE M20 DIMERISATION DOMAIN-CONTAINING PROTEIN"/>
    <property type="match status" value="1"/>
</dbReference>
<dbReference type="Gene3D" id="1.10.150.900">
    <property type="match status" value="1"/>
</dbReference>
<proteinExistence type="predicted"/>
<dbReference type="Gene3D" id="3.30.70.360">
    <property type="match status" value="1"/>
</dbReference>